<dbReference type="STRING" id="332999.SAMN04488511_101369"/>
<keyword evidence="2" id="KW-1185">Reference proteome</keyword>
<dbReference type="AlphaFoldDB" id="A0A1I0SHW9"/>
<dbReference type="Proteomes" id="UP000198836">
    <property type="component" value="Unassembled WGS sequence"/>
</dbReference>
<gene>
    <name evidence="1" type="ORF">SAMN04488511_101369</name>
</gene>
<dbReference type="RefSeq" id="WP_090979639.1">
    <property type="nucleotide sequence ID" value="NZ_FOJM01000001.1"/>
</dbReference>
<dbReference type="OrthoDB" id="680773at2"/>
<sequence length="59" mass="6945">MKKDIHIVEEPIADYKKAEEDLLKKGLSSTYTERFHTMARLMKLNMILKSAKITHKKIE</sequence>
<organism evidence="1 2">
    <name type="scientific">Pedobacter suwonensis</name>
    <dbReference type="NCBI Taxonomy" id="332999"/>
    <lineage>
        <taxon>Bacteria</taxon>
        <taxon>Pseudomonadati</taxon>
        <taxon>Bacteroidota</taxon>
        <taxon>Sphingobacteriia</taxon>
        <taxon>Sphingobacteriales</taxon>
        <taxon>Sphingobacteriaceae</taxon>
        <taxon>Pedobacter</taxon>
    </lineage>
</organism>
<evidence type="ECO:0000313" key="2">
    <source>
        <dbReference type="Proteomes" id="UP000198836"/>
    </source>
</evidence>
<name>A0A1I0SHW9_9SPHI</name>
<evidence type="ECO:0000313" key="1">
    <source>
        <dbReference type="EMBL" id="SFA39114.1"/>
    </source>
</evidence>
<proteinExistence type="predicted"/>
<dbReference type="EMBL" id="FOJM01000001">
    <property type="protein sequence ID" value="SFA39114.1"/>
    <property type="molecule type" value="Genomic_DNA"/>
</dbReference>
<accession>A0A1I0SHW9</accession>
<protein>
    <submittedName>
        <fullName evidence="1">Uncharacterized protein</fullName>
    </submittedName>
</protein>
<reference evidence="2" key="1">
    <citation type="submission" date="2016-10" db="EMBL/GenBank/DDBJ databases">
        <authorList>
            <person name="Varghese N."/>
            <person name="Submissions S."/>
        </authorList>
    </citation>
    <scope>NUCLEOTIDE SEQUENCE [LARGE SCALE GENOMIC DNA]</scope>
    <source>
        <strain evidence="2">DSM 18130</strain>
    </source>
</reference>